<organism evidence="2 3">
    <name type="scientific">Carex littledalei</name>
    <dbReference type="NCBI Taxonomy" id="544730"/>
    <lineage>
        <taxon>Eukaryota</taxon>
        <taxon>Viridiplantae</taxon>
        <taxon>Streptophyta</taxon>
        <taxon>Embryophyta</taxon>
        <taxon>Tracheophyta</taxon>
        <taxon>Spermatophyta</taxon>
        <taxon>Magnoliopsida</taxon>
        <taxon>Liliopsida</taxon>
        <taxon>Poales</taxon>
        <taxon>Cyperaceae</taxon>
        <taxon>Cyperoideae</taxon>
        <taxon>Cariceae</taxon>
        <taxon>Carex</taxon>
        <taxon>Carex subgen. Euthyceras</taxon>
    </lineage>
</organism>
<dbReference type="PANTHER" id="PTHR44259">
    <property type="entry name" value="OS07G0183000 PROTEIN-RELATED"/>
    <property type="match status" value="1"/>
</dbReference>
<evidence type="ECO:0000259" key="1">
    <source>
        <dbReference type="Pfam" id="PF03478"/>
    </source>
</evidence>
<accession>A0A833R209</accession>
<sequence length="383" mass="43987">MRPDWTDLPADTLPIISEKACSTNLQYFNLRMVCKTWWSALAPRPQHLRRGPWLMLPRPPNDVCHDIGIDHSDLSFFDLFTSQTHQFHLPFISDKYICGSSRGWLALEHDHRVTLLNPITGSSIALPSFDRTILRVATSKRKRSVCANQHEQYTLCVYKVTFSCNPSEPGCVVVAWFLSSDWDLGFCRVGDTHWTGLKKREYLGSGLLDFIFHNNMVYTINQRKEVSVYDIQDLSVRKFSSKINFNGLHDRVNLVEGGAVSGEPFVVIKTENHGKTKVVVHKWFDDRQQWRRVRDIGKRVVFLGRSHCISMHSINMQLEEQGERRRESEIFYGVRCPLNIVSFKVGINRVNLESGTDVPHNPSPLEVFSSVSGYGMWFTPSLI</sequence>
<dbReference type="AlphaFoldDB" id="A0A833R209"/>
<dbReference type="Pfam" id="PF03478">
    <property type="entry name" value="Beta-prop_KIB1-4"/>
    <property type="match status" value="1"/>
</dbReference>
<dbReference type="InterPro" id="IPR050942">
    <property type="entry name" value="F-box_BR-signaling"/>
</dbReference>
<protein>
    <submittedName>
        <fullName evidence="2">F-box protein</fullName>
    </submittedName>
</protein>
<keyword evidence="3" id="KW-1185">Reference proteome</keyword>
<dbReference type="EMBL" id="SWLB01000012">
    <property type="protein sequence ID" value="KAF3331801.1"/>
    <property type="molecule type" value="Genomic_DNA"/>
</dbReference>
<name>A0A833R209_9POAL</name>
<dbReference type="OrthoDB" id="692399at2759"/>
<dbReference type="Proteomes" id="UP000623129">
    <property type="component" value="Unassembled WGS sequence"/>
</dbReference>
<proteinExistence type="predicted"/>
<evidence type="ECO:0000313" key="2">
    <source>
        <dbReference type="EMBL" id="KAF3331801.1"/>
    </source>
</evidence>
<dbReference type="InterPro" id="IPR005174">
    <property type="entry name" value="KIB1-4_b-propeller"/>
</dbReference>
<gene>
    <name evidence="2" type="ORF">FCM35_KLT03207</name>
</gene>
<reference evidence="2" key="1">
    <citation type="submission" date="2020-01" db="EMBL/GenBank/DDBJ databases">
        <title>Genome sequence of Kobresia littledalei, the first chromosome-level genome in the family Cyperaceae.</title>
        <authorList>
            <person name="Qu G."/>
        </authorList>
    </citation>
    <scope>NUCLEOTIDE SEQUENCE</scope>
    <source>
        <strain evidence="2">C.B.Clarke</strain>
        <tissue evidence="2">Leaf</tissue>
    </source>
</reference>
<feature type="domain" description="KIB1-4 beta-propeller" evidence="1">
    <location>
        <begin position="76"/>
        <end position="314"/>
    </location>
</feature>
<evidence type="ECO:0000313" key="3">
    <source>
        <dbReference type="Proteomes" id="UP000623129"/>
    </source>
</evidence>
<comment type="caution">
    <text evidence="2">The sequence shown here is derived from an EMBL/GenBank/DDBJ whole genome shotgun (WGS) entry which is preliminary data.</text>
</comment>